<dbReference type="EMBL" id="JAJEPU010000035">
    <property type="protein sequence ID" value="MCC2165426.1"/>
    <property type="molecule type" value="Genomic_DNA"/>
</dbReference>
<feature type="transmembrane region" description="Helical" evidence="7">
    <location>
        <begin position="51"/>
        <end position="73"/>
    </location>
</feature>
<evidence type="ECO:0000256" key="3">
    <source>
        <dbReference type="ARBA" id="ARBA00022475"/>
    </source>
</evidence>
<dbReference type="Pfam" id="PF02417">
    <property type="entry name" value="Chromate_transp"/>
    <property type="match status" value="1"/>
</dbReference>
<keyword evidence="9" id="KW-1185">Reference proteome</keyword>
<evidence type="ECO:0000256" key="1">
    <source>
        <dbReference type="ARBA" id="ARBA00004651"/>
    </source>
</evidence>
<reference evidence="8" key="1">
    <citation type="submission" date="2021-10" db="EMBL/GenBank/DDBJ databases">
        <title>Anaerobic single-cell dispensing facilitates the cultivation of human gut bacteria.</title>
        <authorList>
            <person name="Afrizal A."/>
        </authorList>
    </citation>
    <scope>NUCLEOTIDE SEQUENCE</scope>
    <source>
        <strain evidence="8">CLA-AA-H274</strain>
    </source>
</reference>
<feature type="transmembrane region" description="Helical" evidence="7">
    <location>
        <begin position="143"/>
        <end position="176"/>
    </location>
</feature>
<comment type="similarity">
    <text evidence="2">Belongs to the chromate ion transporter (CHR) (TC 2.A.51) family.</text>
</comment>
<comment type="caution">
    <text evidence="8">The sequence shown here is derived from an EMBL/GenBank/DDBJ whole genome shotgun (WGS) entry which is preliminary data.</text>
</comment>
<dbReference type="Proteomes" id="UP001198962">
    <property type="component" value="Unassembled WGS sequence"/>
</dbReference>
<evidence type="ECO:0000313" key="9">
    <source>
        <dbReference type="Proteomes" id="UP001198962"/>
    </source>
</evidence>
<dbReference type="GO" id="GO:0005886">
    <property type="term" value="C:plasma membrane"/>
    <property type="evidence" value="ECO:0007669"/>
    <property type="project" value="UniProtKB-SubCell"/>
</dbReference>
<feature type="transmembrane region" description="Helical" evidence="7">
    <location>
        <begin position="7"/>
        <end position="31"/>
    </location>
</feature>
<keyword evidence="3" id="KW-1003">Cell membrane</keyword>
<comment type="subcellular location">
    <subcellularLocation>
        <location evidence="1">Cell membrane</location>
        <topology evidence="1">Multi-pass membrane protein</topology>
    </subcellularLocation>
</comment>
<feature type="transmembrane region" description="Helical" evidence="7">
    <location>
        <begin position="80"/>
        <end position="103"/>
    </location>
</feature>
<name>A0AAE3APK7_9FIRM</name>
<gene>
    <name evidence="8" type="ORF">LKD32_11195</name>
</gene>
<dbReference type="InterPro" id="IPR052518">
    <property type="entry name" value="CHR_Transporter"/>
</dbReference>
<evidence type="ECO:0000313" key="8">
    <source>
        <dbReference type="EMBL" id="MCC2165426.1"/>
    </source>
</evidence>
<accession>A0AAE3APK7</accession>
<keyword evidence="6 7" id="KW-0472">Membrane</keyword>
<dbReference type="PANTHER" id="PTHR43663">
    <property type="entry name" value="CHROMATE TRANSPORT PROTEIN-RELATED"/>
    <property type="match status" value="1"/>
</dbReference>
<dbReference type="PANTHER" id="PTHR43663:SF1">
    <property type="entry name" value="CHROMATE TRANSPORTER"/>
    <property type="match status" value="1"/>
</dbReference>
<protein>
    <submittedName>
        <fullName evidence="8">Chromate transporter</fullName>
    </submittedName>
</protein>
<evidence type="ECO:0000256" key="7">
    <source>
        <dbReference type="SAM" id="Phobius"/>
    </source>
</evidence>
<proteinExistence type="inferred from homology"/>
<keyword evidence="4 7" id="KW-0812">Transmembrane</keyword>
<evidence type="ECO:0000256" key="5">
    <source>
        <dbReference type="ARBA" id="ARBA00022989"/>
    </source>
</evidence>
<evidence type="ECO:0000256" key="2">
    <source>
        <dbReference type="ARBA" id="ARBA00005262"/>
    </source>
</evidence>
<organism evidence="8 9">
    <name type="scientific">Brotaphodocola catenula</name>
    <dbReference type="NCBI Taxonomy" id="2885361"/>
    <lineage>
        <taxon>Bacteria</taxon>
        <taxon>Bacillati</taxon>
        <taxon>Bacillota</taxon>
        <taxon>Clostridia</taxon>
        <taxon>Lachnospirales</taxon>
        <taxon>Lachnospiraceae</taxon>
        <taxon>Brotaphodocola</taxon>
    </lineage>
</organism>
<feature type="transmembrane region" description="Helical" evidence="7">
    <location>
        <begin position="109"/>
        <end position="131"/>
    </location>
</feature>
<dbReference type="AlphaFoldDB" id="A0AAE3APK7"/>
<dbReference type="GO" id="GO:0015109">
    <property type="term" value="F:chromate transmembrane transporter activity"/>
    <property type="evidence" value="ECO:0007669"/>
    <property type="project" value="InterPro"/>
</dbReference>
<dbReference type="RefSeq" id="WP_308451736.1">
    <property type="nucleotide sequence ID" value="NZ_JAJEPU010000035.1"/>
</dbReference>
<sequence length="185" mass="20054">MDKLKKIGIIMITMFKIGAFTFGGGWSIIAQMQNEFVDRRGWMSEEQIVDYMSLAKSFPGIMIINMSVFCGYAMAGTLGAISAAAALSAPALIAIAVVTYFYASLRDNYYVAKILNGVRSVVVPIIISASLRLKDTAMKGKSALVILLLSFLICVFTDFNKALIVAAALAVGLFIWRGEVDDDLS</sequence>
<evidence type="ECO:0000256" key="6">
    <source>
        <dbReference type="ARBA" id="ARBA00023136"/>
    </source>
</evidence>
<keyword evidence="5 7" id="KW-1133">Transmembrane helix</keyword>
<evidence type="ECO:0000256" key="4">
    <source>
        <dbReference type="ARBA" id="ARBA00022692"/>
    </source>
</evidence>
<dbReference type="InterPro" id="IPR003370">
    <property type="entry name" value="Chromate_transpt"/>
</dbReference>